<dbReference type="HOGENOM" id="CLU_065913_0_0_6"/>
<dbReference type="KEGG" id="fbl:Fbal_2979"/>
<sequence>MRSQLATGTVLHHRFSAPEHRFSYGIHMLMLDLDELPALAPLWCRPLFWFRRQDYLGEGDLKQAVLHRINALSETPLDGKVWLLGQYRNLGLYFSPVNFYLLEGEHGFTHMLAEVSNTPWNERHHYLIPLDRDEGNDKVFHVSPFMPMGLQYQWKVAIRDGDIGILIRCLHADTGRPKFVADLRLNTEPLNRASLWRVWRRTPSMTIKTVAGIYYEALRLWLKGAQFYPHPRGNRTQGEP</sequence>
<accession>E1STE7</accession>
<dbReference type="OrthoDB" id="9778801at2"/>
<dbReference type="AlphaFoldDB" id="E1STE7"/>
<protein>
    <recommendedName>
        <fullName evidence="3">DUF1365 domain-containing protein</fullName>
    </recommendedName>
</protein>
<gene>
    <name evidence="1" type="ordered locus">Fbal_2979</name>
</gene>
<evidence type="ECO:0000313" key="2">
    <source>
        <dbReference type="Proteomes" id="UP000006683"/>
    </source>
</evidence>
<dbReference type="eggNOG" id="COG3496">
    <property type="taxonomic scope" value="Bacteria"/>
</dbReference>
<dbReference type="Proteomes" id="UP000006683">
    <property type="component" value="Chromosome"/>
</dbReference>
<dbReference type="GeneID" id="67183205"/>
<dbReference type="Pfam" id="PF07103">
    <property type="entry name" value="DUF1365"/>
    <property type="match status" value="1"/>
</dbReference>
<keyword evidence="2" id="KW-1185">Reference proteome</keyword>
<dbReference type="InterPro" id="IPR010775">
    <property type="entry name" value="DUF1365"/>
</dbReference>
<dbReference type="EMBL" id="CP002209">
    <property type="protein sequence ID" value="ADN77181.1"/>
    <property type="molecule type" value="Genomic_DNA"/>
</dbReference>
<dbReference type="PANTHER" id="PTHR33973">
    <property type="entry name" value="OS07G0153300 PROTEIN"/>
    <property type="match status" value="1"/>
</dbReference>
<organism evidence="1 2">
    <name type="scientific">Ferrimonas balearica (strain DSM 9799 / CCM 4581 / KCTC 23876 / PAT)</name>
    <dbReference type="NCBI Taxonomy" id="550540"/>
    <lineage>
        <taxon>Bacteria</taxon>
        <taxon>Pseudomonadati</taxon>
        <taxon>Pseudomonadota</taxon>
        <taxon>Gammaproteobacteria</taxon>
        <taxon>Alteromonadales</taxon>
        <taxon>Ferrimonadaceae</taxon>
        <taxon>Ferrimonas</taxon>
    </lineage>
</organism>
<evidence type="ECO:0000313" key="1">
    <source>
        <dbReference type="EMBL" id="ADN77181.1"/>
    </source>
</evidence>
<reference evidence="1 2" key="1">
    <citation type="journal article" date="2010" name="Stand. Genomic Sci.">
        <title>Complete genome sequence of Ferrimonas balearica type strain (PAT).</title>
        <authorList>
            <person name="Nolan M."/>
            <person name="Sikorski J."/>
            <person name="Davenport K."/>
            <person name="Lucas S."/>
            <person name="Glavina Del Rio T."/>
            <person name="Tice H."/>
            <person name="Cheng J."/>
            <person name="Goodwin L."/>
            <person name="Pitluck S."/>
            <person name="Liolios K."/>
            <person name="Ivanova N."/>
            <person name="Mavromatis K."/>
            <person name="Ovchinnikova G."/>
            <person name="Pati A."/>
            <person name="Chen A."/>
            <person name="Palaniappan K."/>
            <person name="Land M."/>
            <person name="Hauser L."/>
            <person name="Chang Y."/>
            <person name="Jeffries C."/>
            <person name="Tapia R."/>
            <person name="Brettin T."/>
            <person name="Detter J."/>
            <person name="Han C."/>
            <person name="Yasawong M."/>
            <person name="Rohde M."/>
            <person name="Tindall B."/>
            <person name="Goker M."/>
            <person name="Woyke T."/>
            <person name="Bristow J."/>
            <person name="Eisen J."/>
            <person name="Markowitz V."/>
            <person name="Hugenholtz P."/>
            <person name="Kyrpides N."/>
            <person name="Klenk H."/>
            <person name="Lapidus A."/>
        </authorList>
    </citation>
    <scope>NUCLEOTIDE SEQUENCE [LARGE SCALE GENOMIC DNA]</scope>
    <source>
        <strain evidence="2">DSM 9799 / CCM 4581 / KCTC 23876 / PAT</strain>
    </source>
</reference>
<dbReference type="PANTHER" id="PTHR33973:SF4">
    <property type="entry name" value="OS07G0153300 PROTEIN"/>
    <property type="match status" value="1"/>
</dbReference>
<name>E1STE7_FERBD</name>
<dbReference type="STRING" id="550540.Fbal_2979"/>
<proteinExistence type="predicted"/>
<dbReference type="RefSeq" id="WP_013346487.1">
    <property type="nucleotide sequence ID" value="NC_014541.1"/>
</dbReference>
<evidence type="ECO:0008006" key="3">
    <source>
        <dbReference type="Google" id="ProtNLM"/>
    </source>
</evidence>